<dbReference type="Pfam" id="PF06423">
    <property type="entry name" value="GWT1"/>
    <property type="match status" value="1"/>
</dbReference>
<comment type="subcellular location">
    <subcellularLocation>
        <location evidence="1">Membrane</location>
        <topology evidence="1">Multi-pass membrane protein</topology>
    </subcellularLocation>
</comment>
<feature type="transmembrane region" description="Helical" evidence="5">
    <location>
        <begin position="118"/>
        <end position="139"/>
    </location>
</feature>
<sequence>MGSMLENFCPVNIYRPTFPEYLSESKKIALIKVYNDAITKDLDKFNHDLKQWYSLENVRIEDYYQLLEFYNQQKPFKDMTLKQGIDMNIQGCVLRTSKELYSGICDHSGDGGAANTKVSINITIFLIMCCLLSCLTVFANPIVETIFRLVMNGLVVTLIFYSRYQVPFTLFLLAIWVLVFWFYDYKFELNWDPWKKLTTESGQIRYITWTRGVLTVGTIIAIFAVDGIYFNRLHAKTFFNGYSSMDIGTGGFTYHAGVLMGLSRGHDTSLWLFLKRNSVLLALGIARFIATSWTDYNVPVEEYGIHWNFFISLAVSRALTEMCLKLPKIFSYCIPPIVIIAFESLVVKYDLATRIRQLPRTGMDNTSI</sequence>
<feature type="transmembrane region" description="Helical" evidence="5">
    <location>
        <begin position="168"/>
        <end position="186"/>
    </location>
</feature>
<evidence type="ECO:0000256" key="3">
    <source>
        <dbReference type="ARBA" id="ARBA00022989"/>
    </source>
</evidence>
<dbReference type="AlphaFoldDB" id="A0AAD9PHZ2"/>
<keyword evidence="7" id="KW-1185">Reference proteome</keyword>
<evidence type="ECO:0000256" key="4">
    <source>
        <dbReference type="ARBA" id="ARBA00023136"/>
    </source>
</evidence>
<evidence type="ECO:0000256" key="1">
    <source>
        <dbReference type="ARBA" id="ARBA00004141"/>
    </source>
</evidence>
<evidence type="ECO:0000256" key="5">
    <source>
        <dbReference type="SAM" id="Phobius"/>
    </source>
</evidence>
<keyword evidence="2 5" id="KW-0812">Transmembrane</keyword>
<reference evidence="6" key="1">
    <citation type="journal article" date="2023" name="Nat. Microbiol.">
        <title>Babesia duncani multi-omics identifies virulence factors and drug targets.</title>
        <authorList>
            <person name="Singh P."/>
            <person name="Lonardi S."/>
            <person name="Liang Q."/>
            <person name="Vydyam P."/>
            <person name="Khabirova E."/>
            <person name="Fang T."/>
            <person name="Gihaz S."/>
            <person name="Thekkiniath J."/>
            <person name="Munshi M."/>
            <person name="Abel S."/>
            <person name="Ciampossin L."/>
            <person name="Batugedara G."/>
            <person name="Gupta M."/>
            <person name="Lu X.M."/>
            <person name="Lenz T."/>
            <person name="Chakravarty S."/>
            <person name="Cornillot E."/>
            <person name="Hu Y."/>
            <person name="Ma W."/>
            <person name="Gonzalez L.M."/>
            <person name="Sanchez S."/>
            <person name="Estrada K."/>
            <person name="Sanchez-Flores A."/>
            <person name="Montero E."/>
            <person name="Harb O.S."/>
            <person name="Le Roch K.G."/>
            <person name="Mamoun C.B."/>
        </authorList>
    </citation>
    <scope>NUCLEOTIDE SEQUENCE</scope>
    <source>
        <strain evidence="6">WA1</strain>
    </source>
</reference>
<organism evidence="6 7">
    <name type="scientific">Babesia duncani</name>
    <dbReference type="NCBI Taxonomy" id="323732"/>
    <lineage>
        <taxon>Eukaryota</taxon>
        <taxon>Sar</taxon>
        <taxon>Alveolata</taxon>
        <taxon>Apicomplexa</taxon>
        <taxon>Aconoidasida</taxon>
        <taxon>Piroplasmida</taxon>
        <taxon>Babesiidae</taxon>
        <taxon>Babesia</taxon>
    </lineage>
</organism>
<keyword evidence="3 5" id="KW-1133">Transmembrane helix</keyword>
<dbReference type="Proteomes" id="UP001214638">
    <property type="component" value="Unassembled WGS sequence"/>
</dbReference>
<dbReference type="PANTHER" id="PTHR20661:SF0">
    <property type="entry name" value="PHOSPHATIDYLINOSITOL-GLYCAN BIOSYNTHESIS CLASS W PROTEIN"/>
    <property type="match status" value="1"/>
</dbReference>
<feature type="transmembrane region" description="Helical" evidence="5">
    <location>
        <begin position="206"/>
        <end position="230"/>
    </location>
</feature>
<dbReference type="PANTHER" id="PTHR20661">
    <property type="entry name" value="PHOSPHATIDYLINOSITOL-GLYCAN BIOSYNTHESIS CLASS W PROTEIN"/>
    <property type="match status" value="1"/>
</dbReference>
<dbReference type="GO" id="GO:0016020">
    <property type="term" value="C:membrane"/>
    <property type="evidence" value="ECO:0007669"/>
    <property type="project" value="UniProtKB-SubCell"/>
</dbReference>
<comment type="caution">
    <text evidence="6">The sequence shown here is derived from an EMBL/GenBank/DDBJ whole genome shotgun (WGS) entry which is preliminary data.</text>
</comment>
<dbReference type="GO" id="GO:0072659">
    <property type="term" value="P:protein localization to plasma membrane"/>
    <property type="evidence" value="ECO:0007669"/>
    <property type="project" value="TreeGrafter"/>
</dbReference>
<keyword evidence="4 5" id="KW-0472">Membrane</keyword>
<dbReference type="KEGG" id="bdw:94338036"/>
<evidence type="ECO:0000313" key="7">
    <source>
        <dbReference type="Proteomes" id="UP001214638"/>
    </source>
</evidence>
<dbReference type="GeneID" id="94338036"/>
<dbReference type="GO" id="GO:0006506">
    <property type="term" value="P:GPI anchor biosynthetic process"/>
    <property type="evidence" value="ECO:0007669"/>
    <property type="project" value="InterPro"/>
</dbReference>
<evidence type="ECO:0000313" key="6">
    <source>
        <dbReference type="EMBL" id="KAK2194788.1"/>
    </source>
</evidence>
<dbReference type="InterPro" id="IPR009447">
    <property type="entry name" value="PIGW/GWT1"/>
</dbReference>
<dbReference type="GO" id="GO:0005783">
    <property type="term" value="C:endoplasmic reticulum"/>
    <property type="evidence" value="ECO:0007669"/>
    <property type="project" value="TreeGrafter"/>
</dbReference>
<evidence type="ECO:0000256" key="2">
    <source>
        <dbReference type="ARBA" id="ARBA00022692"/>
    </source>
</evidence>
<dbReference type="GO" id="GO:0032216">
    <property type="term" value="F:glucosaminyl-phosphatidylinositol O-acyltransferase activity"/>
    <property type="evidence" value="ECO:0007669"/>
    <property type="project" value="TreeGrafter"/>
</dbReference>
<gene>
    <name evidence="6" type="ORF">BdWA1_003739</name>
</gene>
<name>A0AAD9PHZ2_9APIC</name>
<proteinExistence type="predicted"/>
<dbReference type="RefSeq" id="XP_067801631.1">
    <property type="nucleotide sequence ID" value="XM_067948749.1"/>
</dbReference>
<dbReference type="EMBL" id="JALLKP010000045">
    <property type="protein sequence ID" value="KAK2194788.1"/>
    <property type="molecule type" value="Genomic_DNA"/>
</dbReference>
<protein>
    <submittedName>
        <fullName evidence="6">Phosphatidylinositol anchor biosynthesis protein PIGW-GWT1</fullName>
    </submittedName>
</protein>
<accession>A0AAD9PHZ2</accession>